<dbReference type="PANTHER" id="PTHR43500">
    <property type="entry name" value="CYSTATHIONINE BETA-LYASE-RELATED"/>
    <property type="match status" value="1"/>
</dbReference>
<evidence type="ECO:0000313" key="8">
    <source>
        <dbReference type="EMBL" id="RFC62888.1"/>
    </source>
</evidence>
<dbReference type="InterPro" id="IPR015422">
    <property type="entry name" value="PyrdxlP-dep_Trfase_small"/>
</dbReference>
<keyword evidence="4 8" id="KW-0456">Lyase</keyword>
<name>A0A371X0W4_9HYPH</name>
<evidence type="ECO:0000256" key="4">
    <source>
        <dbReference type="ARBA" id="ARBA00023239"/>
    </source>
</evidence>
<comment type="caution">
    <text evidence="8">The sequence shown here is derived from an EMBL/GenBank/DDBJ whole genome shotgun (WGS) entry which is preliminary data.</text>
</comment>
<dbReference type="OrthoDB" id="9790858at2"/>
<dbReference type="PIRSF" id="PIRSF001434">
    <property type="entry name" value="CGS"/>
    <property type="match status" value="1"/>
</dbReference>
<keyword evidence="9" id="KW-1185">Reference proteome</keyword>
<comment type="catalytic activity">
    <reaction evidence="5">
        <text>L,L-cystathionine + H2O = L-homocysteine + pyruvate + NH4(+)</text>
        <dbReference type="Rhea" id="RHEA:13965"/>
        <dbReference type="ChEBI" id="CHEBI:15361"/>
        <dbReference type="ChEBI" id="CHEBI:15377"/>
        <dbReference type="ChEBI" id="CHEBI:28938"/>
        <dbReference type="ChEBI" id="CHEBI:58161"/>
        <dbReference type="ChEBI" id="CHEBI:58199"/>
    </reaction>
</comment>
<dbReference type="SUPFAM" id="SSF53383">
    <property type="entry name" value="PLP-dependent transferases"/>
    <property type="match status" value="1"/>
</dbReference>
<dbReference type="Proteomes" id="UP000264310">
    <property type="component" value="Unassembled WGS sequence"/>
</dbReference>
<dbReference type="Pfam" id="PF01053">
    <property type="entry name" value="Cys_Met_Meta_PP"/>
    <property type="match status" value="1"/>
</dbReference>
<evidence type="ECO:0000256" key="1">
    <source>
        <dbReference type="ARBA" id="ARBA00001933"/>
    </source>
</evidence>
<dbReference type="FunFam" id="3.40.640.10:FF:000046">
    <property type="entry name" value="Cystathionine gamma-lyase"/>
    <property type="match status" value="1"/>
</dbReference>
<dbReference type="GO" id="GO:0019346">
    <property type="term" value="P:transsulfuration"/>
    <property type="evidence" value="ECO:0007669"/>
    <property type="project" value="InterPro"/>
</dbReference>
<proteinExistence type="inferred from homology"/>
<dbReference type="EMBL" id="QURL01000005">
    <property type="protein sequence ID" value="RFC62888.1"/>
    <property type="molecule type" value="Genomic_DNA"/>
</dbReference>
<dbReference type="AlphaFoldDB" id="A0A371X0W4"/>
<evidence type="ECO:0000256" key="5">
    <source>
        <dbReference type="ARBA" id="ARBA00047517"/>
    </source>
</evidence>
<feature type="modified residue" description="N6-(pyridoxal phosphate)lysine" evidence="6">
    <location>
        <position position="212"/>
    </location>
</feature>
<organism evidence="8 9">
    <name type="scientific">Fulvimarina endophytica</name>
    <dbReference type="NCBI Taxonomy" id="2293836"/>
    <lineage>
        <taxon>Bacteria</taxon>
        <taxon>Pseudomonadati</taxon>
        <taxon>Pseudomonadota</taxon>
        <taxon>Alphaproteobacteria</taxon>
        <taxon>Hyphomicrobiales</taxon>
        <taxon>Aurantimonadaceae</taxon>
        <taxon>Fulvimarina</taxon>
    </lineage>
</organism>
<evidence type="ECO:0000256" key="7">
    <source>
        <dbReference type="RuleBase" id="RU362118"/>
    </source>
</evidence>
<dbReference type="Gene3D" id="3.40.640.10">
    <property type="entry name" value="Type I PLP-dependent aspartate aminotransferase-like (Major domain)"/>
    <property type="match status" value="1"/>
</dbReference>
<comment type="similarity">
    <text evidence="2 7">Belongs to the trans-sulfuration enzymes family.</text>
</comment>
<dbReference type="InterPro" id="IPR000277">
    <property type="entry name" value="Cys/Met-Metab_PyrdxlP-dep_enz"/>
</dbReference>
<dbReference type="GO" id="GO:0047804">
    <property type="term" value="F:cysteine-S-conjugate beta-lyase activity"/>
    <property type="evidence" value="ECO:0007669"/>
    <property type="project" value="InterPro"/>
</dbReference>
<dbReference type="InterPro" id="IPR015421">
    <property type="entry name" value="PyrdxlP-dep_Trfase_major"/>
</dbReference>
<evidence type="ECO:0000256" key="2">
    <source>
        <dbReference type="ARBA" id="ARBA00009077"/>
    </source>
</evidence>
<keyword evidence="3 6" id="KW-0663">Pyridoxal phosphate</keyword>
<dbReference type="EC" id="4.4.1.8" evidence="8"/>
<gene>
    <name evidence="8" type="primary">metC</name>
    <name evidence="8" type="ORF">DYI37_13095</name>
</gene>
<comment type="cofactor">
    <cofactor evidence="1 7">
        <name>pyridoxal 5'-phosphate</name>
        <dbReference type="ChEBI" id="CHEBI:597326"/>
    </cofactor>
</comment>
<reference evidence="8 9" key="1">
    <citation type="submission" date="2018-08" db="EMBL/GenBank/DDBJ databases">
        <title>Fulvimarina sp. 85, whole genome shotgun sequence.</title>
        <authorList>
            <person name="Tuo L."/>
        </authorList>
    </citation>
    <scope>NUCLEOTIDE SEQUENCE [LARGE SCALE GENOMIC DNA]</scope>
    <source>
        <strain evidence="8 9">85</strain>
    </source>
</reference>
<dbReference type="GO" id="GO:0030170">
    <property type="term" value="F:pyridoxal phosphate binding"/>
    <property type="evidence" value="ECO:0007669"/>
    <property type="project" value="InterPro"/>
</dbReference>
<protein>
    <submittedName>
        <fullName evidence="8">Cystathionine beta-lyase</fullName>
        <ecNumber evidence="8">4.4.1.8</ecNumber>
    </submittedName>
</protein>
<dbReference type="PANTHER" id="PTHR43500:SF1">
    <property type="entry name" value="CYSTATHIONINE BETA-LYASE-RELATED"/>
    <property type="match status" value="1"/>
</dbReference>
<sequence>MSHKNNPNKPKRGVETRLAHPPYDPMTMHGFVNPPIVRGSTVLFESTAAMEDRQSLRYSYGLAGTPTTRVLEDALSDLEGAYGTALVPSGLAAVTLPLLAFASAGDHVLVVDSVYAPTRRFCHQVLKRMGVTVEYYDPHIGSDIAGLMRPETSVVFLETPASNTFEIQDVRAICDAAHAGGAVTMLDNTWATPLFFRPLDHGVDLSIHALTKYPGGHSDLLMGSVSANEASWGKLLKMQTALGINAAPDDCSLVLRGLKTMAVRLHHHQQAALDLAHWLEAREDVLEVLHPALASFSDHEAFKRQFSGSTGLFGVVVDGDRDAARRFLDALEIFGLGYSWGGHESLAVLVDLSDRTIAKGPDRGSLLRLQIGLENVGDLQADLERGFAAMAGGDAQ</sequence>
<dbReference type="InterPro" id="IPR006233">
    <property type="entry name" value="Cys_b_lyase_bac"/>
</dbReference>
<dbReference type="Gene3D" id="3.90.1150.10">
    <property type="entry name" value="Aspartate Aminotransferase, domain 1"/>
    <property type="match status" value="1"/>
</dbReference>
<dbReference type="RefSeq" id="WP_116683704.1">
    <property type="nucleotide sequence ID" value="NZ_QURL01000005.1"/>
</dbReference>
<accession>A0A371X0W4</accession>
<evidence type="ECO:0000313" key="9">
    <source>
        <dbReference type="Proteomes" id="UP000264310"/>
    </source>
</evidence>
<evidence type="ECO:0000256" key="3">
    <source>
        <dbReference type="ARBA" id="ARBA00022898"/>
    </source>
</evidence>
<dbReference type="NCBIfam" id="TIGR01324">
    <property type="entry name" value="cysta_beta_ly_B"/>
    <property type="match status" value="1"/>
</dbReference>
<dbReference type="InterPro" id="IPR015424">
    <property type="entry name" value="PyrdxlP-dep_Trfase"/>
</dbReference>
<dbReference type="GO" id="GO:0019450">
    <property type="term" value="P:L-cysteine catabolic process to pyruvate"/>
    <property type="evidence" value="ECO:0007669"/>
    <property type="project" value="TreeGrafter"/>
</dbReference>
<evidence type="ECO:0000256" key="6">
    <source>
        <dbReference type="PIRSR" id="PIRSR001434-2"/>
    </source>
</evidence>